<dbReference type="EMBL" id="JAESDN010000002">
    <property type="protein sequence ID" value="KAG7055709.1"/>
    <property type="molecule type" value="Genomic_DNA"/>
</dbReference>
<dbReference type="OrthoDB" id="5332281at2759"/>
<dbReference type="Pfam" id="PF11915">
    <property type="entry name" value="DUF3433"/>
    <property type="match status" value="2"/>
</dbReference>
<protein>
    <submittedName>
        <fullName evidence="3">Uncharacterized protein</fullName>
    </submittedName>
</protein>
<sequence length="1252" mass="139934">MPSILSSSPSEEETPCLTLPTESRGPCDLCSSISRSADDEEIYPALHTEPTSTMSLRPDRDAEDKHGCWYEDAKTWRPTWLRPAVLLTFFAFFLFSTITLPAMFYVSLRNNGLVETRESLVYLWRFGPTAVLTLISIGWSRVEMQTLRYMPWVACSQESSSSRNSDNDELDYTAMFPPKAWTESWRRKHYLLFIVAVISITLKIQIVLAPGLYRIETIEAVTPIEVEILDSFNTTIPGWQSRDTRPYYMAQAIGNFDMGYPFGVNEQISYQTFQRRSGSRGTVDAPIEATVAGLSTETQCLKLDNYSYSGLTQDANGFSLYSVRDLELHFNGCEEPLSIPGFQNTTNYYGNTTGNFSHWGSHSALIKPTSCAGLSPEFKYSLYYAARFERPSINSSSLDFDLAAVLCSSGLWVSRVKVTDNATMPLVEVLPDADRYPITANLWTLIDNSVPSGSWNESSINWVSGPVETAYNFFGNFSGMHVDSSDASLYTSEVLYRSVMDMSRILGPWVGNYRLRHSNDQYLNATGAVFTRVTKLMVNKWTCVSMTTIFGLNILMVALVLLPYGNMTKIWYRDPLTIIGNVTFLQHLRTSSGGRSKYSPGLDDKATKWGNCDFTPLVLSTRARASAIFFIVAVITGLCYSLKTSMEYQGIATVNEEAGYAYLLWTSVPTLIMLSIALYINSCDFAYRGLAILSALSTKSCRAAEMDSSFSDMLGLRVLYYSLHATIGTVTVTQFLAIICGLLTTLISVVFTVKTIPEASTISLQQKTWFGSGEAGNATALNFKRQILSSLILRQDDGLLTYPKNTYDTLVFPTFSTSDELDPSQNISVKVNISAAMLKPTCWVVPPEVYNLTNLERSDDSDGTFAAQPRITESFTCPNGSQAQLSQGIGVTVGERRSEYLYFATRLYSPENPATANRSCSLGLRDTDAIPAITRFQTYAMGKYSQEEEKFLHFSLTRCQYSWVELPTEVNFTFSHGEYVLNSGDLPRPDESQAQSWSIPFNIPDIDNQFKASAVTQINDAVPQVAVSDPYAGYFDSWFRTLSSPFGRFSLDAFGDPNFQEEILKDIHHLYGFLAAQLVNLENRIDITQNSKDSPPPTPFNLTANVINLSRHRLVQDPIVTYLIVGILTLTALLSLLMLISDSLGTASSKSQLFSMRIEGLAPDGYNSIAAMAALLKDSNAMDHLPEGAEHMSKKELHEKLSGLRFRMGWFWRESTRTRHYTIGVLDDENFEYLGNKDEIAREDALLRHPPE</sequence>
<evidence type="ECO:0000313" key="4">
    <source>
        <dbReference type="Proteomes" id="UP000699042"/>
    </source>
</evidence>
<proteinExistence type="predicted"/>
<dbReference type="PANTHER" id="PTHR37544">
    <property type="entry name" value="SPRAY-RELATED"/>
    <property type="match status" value="1"/>
</dbReference>
<feature type="transmembrane region" description="Helical" evidence="2">
    <location>
        <begin position="625"/>
        <end position="642"/>
    </location>
</feature>
<evidence type="ECO:0000256" key="2">
    <source>
        <dbReference type="SAM" id="Phobius"/>
    </source>
</evidence>
<feature type="transmembrane region" description="Helical" evidence="2">
    <location>
        <begin position="662"/>
        <end position="680"/>
    </location>
</feature>
<keyword evidence="4" id="KW-1185">Reference proteome</keyword>
<feature type="transmembrane region" description="Helical" evidence="2">
    <location>
        <begin position="1119"/>
        <end position="1140"/>
    </location>
</feature>
<keyword evidence="2" id="KW-0812">Transmembrane</keyword>
<evidence type="ECO:0000313" key="3">
    <source>
        <dbReference type="EMBL" id="KAG7055709.1"/>
    </source>
</evidence>
<gene>
    <name evidence="3" type="ORF">JMJ77_008161</name>
</gene>
<dbReference type="PANTHER" id="PTHR37544:SF1">
    <property type="entry name" value="PHOSPHORIBOSYLAMINOIMIDAZOLE-SUCCINOCARBOXAMIDE SYNTHASE"/>
    <property type="match status" value="1"/>
</dbReference>
<reference evidence="3" key="1">
    <citation type="submission" date="2021-05" db="EMBL/GenBank/DDBJ databases">
        <title>Comparative genomics of three Colletotrichum scovillei strains and genetic complementation revealed genes involved fungal growth and virulence on chili pepper.</title>
        <authorList>
            <person name="Hsieh D.-K."/>
            <person name="Chuang S.-C."/>
            <person name="Chen C.-Y."/>
            <person name="Chao Y.-T."/>
            <person name="Lu M.-Y.J."/>
            <person name="Lee M.-H."/>
            <person name="Shih M.-C."/>
        </authorList>
    </citation>
    <scope>NUCLEOTIDE SEQUENCE</scope>
    <source>
        <strain evidence="3">Coll-153</strain>
    </source>
</reference>
<feature type="compositionally biased region" description="Low complexity" evidence="1">
    <location>
        <begin position="1"/>
        <end position="23"/>
    </location>
</feature>
<keyword evidence="2" id="KW-1133">Transmembrane helix</keyword>
<accession>A0A9P7RGG4</accession>
<dbReference type="InterPro" id="IPR021840">
    <property type="entry name" value="DUF3433"/>
</dbReference>
<comment type="caution">
    <text evidence="3">The sequence shown here is derived from an EMBL/GenBank/DDBJ whole genome shotgun (WGS) entry which is preliminary data.</text>
</comment>
<dbReference type="AlphaFoldDB" id="A0A9P7RGG4"/>
<feature type="transmembrane region" description="Helical" evidence="2">
    <location>
        <begin position="718"/>
        <end position="751"/>
    </location>
</feature>
<keyword evidence="2" id="KW-0472">Membrane</keyword>
<feature type="transmembrane region" description="Helical" evidence="2">
    <location>
        <begin position="544"/>
        <end position="564"/>
    </location>
</feature>
<name>A0A9P7RGG4_9PEZI</name>
<organism evidence="3 4">
    <name type="scientific">Colletotrichum scovillei</name>
    <dbReference type="NCBI Taxonomy" id="1209932"/>
    <lineage>
        <taxon>Eukaryota</taxon>
        <taxon>Fungi</taxon>
        <taxon>Dikarya</taxon>
        <taxon>Ascomycota</taxon>
        <taxon>Pezizomycotina</taxon>
        <taxon>Sordariomycetes</taxon>
        <taxon>Hypocreomycetidae</taxon>
        <taxon>Glomerellales</taxon>
        <taxon>Glomerellaceae</taxon>
        <taxon>Colletotrichum</taxon>
        <taxon>Colletotrichum acutatum species complex</taxon>
    </lineage>
</organism>
<feature type="transmembrane region" description="Helical" evidence="2">
    <location>
        <begin position="190"/>
        <end position="213"/>
    </location>
</feature>
<feature type="region of interest" description="Disordered" evidence="1">
    <location>
        <begin position="1"/>
        <end position="24"/>
    </location>
</feature>
<evidence type="ECO:0000256" key="1">
    <source>
        <dbReference type="SAM" id="MobiDB-lite"/>
    </source>
</evidence>
<feature type="transmembrane region" description="Helical" evidence="2">
    <location>
        <begin position="84"/>
        <end position="108"/>
    </location>
</feature>
<dbReference type="Proteomes" id="UP000699042">
    <property type="component" value="Unassembled WGS sequence"/>
</dbReference>
<feature type="transmembrane region" description="Helical" evidence="2">
    <location>
        <begin position="120"/>
        <end position="140"/>
    </location>
</feature>